<protein>
    <submittedName>
        <fullName evidence="1">Uncharacterized protein</fullName>
    </submittedName>
</protein>
<evidence type="ECO:0000313" key="1">
    <source>
        <dbReference type="EMBL" id="MER7178518.1"/>
    </source>
</evidence>
<dbReference type="EMBL" id="JBEPEK010000013">
    <property type="protein sequence ID" value="MER7178518.1"/>
    <property type="molecule type" value="Genomic_DNA"/>
</dbReference>
<name>A0ABV1WNS8_9ACTN</name>
<reference evidence="1 2" key="1">
    <citation type="submission" date="2024-06" db="EMBL/GenBank/DDBJ databases">
        <title>The Natural Products Discovery Center: Release of the First 8490 Sequenced Strains for Exploring Actinobacteria Biosynthetic Diversity.</title>
        <authorList>
            <person name="Kalkreuter E."/>
            <person name="Kautsar S.A."/>
            <person name="Yang D."/>
            <person name="Bader C.D."/>
            <person name="Teijaro C.N."/>
            <person name="Fluegel L."/>
            <person name="Davis C.M."/>
            <person name="Simpson J.R."/>
            <person name="Lauterbach L."/>
            <person name="Steele A.D."/>
            <person name="Gui C."/>
            <person name="Meng S."/>
            <person name="Li G."/>
            <person name="Viehrig K."/>
            <person name="Ye F."/>
            <person name="Su P."/>
            <person name="Kiefer A.F."/>
            <person name="Nichols A."/>
            <person name="Cepeda A.J."/>
            <person name="Yan W."/>
            <person name="Fan B."/>
            <person name="Jiang Y."/>
            <person name="Adhikari A."/>
            <person name="Zheng C.-J."/>
            <person name="Schuster L."/>
            <person name="Cowan T.M."/>
            <person name="Smanski M.J."/>
            <person name="Chevrette M.G."/>
            <person name="De Carvalho L.P.S."/>
            <person name="Shen B."/>
        </authorList>
    </citation>
    <scope>NUCLEOTIDE SEQUENCE [LARGE SCALE GENOMIC DNA]</scope>
    <source>
        <strain evidence="1 2">NPDC000234</strain>
    </source>
</reference>
<sequence>MMEHLSEIEECILINAREMSSLWSVLADWTGSEDEETWVEFESAFASVMESWVEKGYLEIYEGEEWPAHEAGRLVPVSEVHDLLANHESWMYSESPTRVISLLPGVNVGDVIMRLRGNSEPS</sequence>
<organism evidence="1 2">
    <name type="scientific">Streptomyces hyaluromycini</name>
    <dbReference type="NCBI Taxonomy" id="1377993"/>
    <lineage>
        <taxon>Bacteria</taxon>
        <taxon>Bacillati</taxon>
        <taxon>Actinomycetota</taxon>
        <taxon>Actinomycetes</taxon>
        <taxon>Kitasatosporales</taxon>
        <taxon>Streptomycetaceae</taxon>
        <taxon>Streptomyces</taxon>
    </lineage>
</organism>
<accession>A0ABV1WNS8</accession>
<evidence type="ECO:0000313" key="2">
    <source>
        <dbReference type="Proteomes" id="UP001474181"/>
    </source>
</evidence>
<dbReference type="RefSeq" id="WP_350776944.1">
    <property type="nucleotide sequence ID" value="NZ_JBEPEK010000013.1"/>
</dbReference>
<comment type="caution">
    <text evidence="1">The sequence shown here is derived from an EMBL/GenBank/DDBJ whole genome shotgun (WGS) entry which is preliminary data.</text>
</comment>
<proteinExistence type="predicted"/>
<keyword evidence="2" id="KW-1185">Reference proteome</keyword>
<gene>
    <name evidence="1" type="ORF">ABT404_03345</name>
</gene>
<dbReference type="Proteomes" id="UP001474181">
    <property type="component" value="Unassembled WGS sequence"/>
</dbReference>